<feature type="domain" description="Sulfotransferase" evidence="3">
    <location>
        <begin position="52"/>
        <end position="280"/>
    </location>
</feature>
<dbReference type="SUPFAM" id="SSF52540">
    <property type="entry name" value="P-loop containing nucleoside triphosphate hydrolases"/>
    <property type="match status" value="1"/>
</dbReference>
<dbReference type="EMBL" id="JABBJJ010000151">
    <property type="protein sequence ID" value="NMO18724.1"/>
    <property type="molecule type" value="Genomic_DNA"/>
</dbReference>
<dbReference type="GO" id="GO:0008146">
    <property type="term" value="F:sulfotransferase activity"/>
    <property type="evidence" value="ECO:0007669"/>
    <property type="project" value="InterPro"/>
</dbReference>
<dbReference type="AlphaFoldDB" id="A0A848LMA9"/>
<organism evidence="4 5">
    <name type="scientific">Pyxidicoccus fallax</name>
    <dbReference type="NCBI Taxonomy" id="394095"/>
    <lineage>
        <taxon>Bacteria</taxon>
        <taxon>Pseudomonadati</taxon>
        <taxon>Myxococcota</taxon>
        <taxon>Myxococcia</taxon>
        <taxon>Myxococcales</taxon>
        <taxon>Cystobacterineae</taxon>
        <taxon>Myxococcaceae</taxon>
        <taxon>Pyxidicoccus</taxon>
    </lineage>
</organism>
<dbReference type="Gene3D" id="3.40.50.300">
    <property type="entry name" value="P-loop containing nucleotide triphosphate hydrolases"/>
    <property type="match status" value="1"/>
</dbReference>
<keyword evidence="2 4" id="KW-0808">Transferase</keyword>
<name>A0A848LMA9_9BACT</name>
<protein>
    <submittedName>
        <fullName evidence="4">Sulfotransferase domain-containing protein</fullName>
    </submittedName>
</protein>
<evidence type="ECO:0000256" key="1">
    <source>
        <dbReference type="ARBA" id="ARBA00005771"/>
    </source>
</evidence>
<dbReference type="InterPro" id="IPR000863">
    <property type="entry name" value="Sulfotransferase_dom"/>
</dbReference>
<comment type="similarity">
    <text evidence="1">Belongs to the sulfotransferase 1 family.</text>
</comment>
<dbReference type="RefSeq" id="WP_169347989.1">
    <property type="nucleotide sequence ID" value="NZ_JABBJJ010000151.1"/>
</dbReference>
<evidence type="ECO:0000313" key="5">
    <source>
        <dbReference type="Proteomes" id="UP000518300"/>
    </source>
</evidence>
<evidence type="ECO:0000259" key="3">
    <source>
        <dbReference type="Pfam" id="PF00685"/>
    </source>
</evidence>
<evidence type="ECO:0000256" key="2">
    <source>
        <dbReference type="ARBA" id="ARBA00022679"/>
    </source>
</evidence>
<sequence>MGSGSSVSQRAIHGGLSALLSLVQLFNKPMTFARFALRWLRLRYAFLKPRPGDIYVATAPKTGTTWMQQIVYQVLTGGRGEFEHIYQVSPYLEHLMLRGFAEDVLDALPSPRILKTHMPYGLLAPPPDSRIIYVTRNAADSLVSLHNHVCLEDGFRHRLDVPFLRRNFLLKRWFVHLESWWPHRADPNVLHLRYEELVEDLEGGIRKVARFLGVTLEEDRMGAILEKCGFAYMKQHGDRFDVRVPLFDRGAPKPGFIRKGVVGDGRTELTPEVQAALGERMSPLREKLGIGETEV</sequence>
<dbReference type="Proteomes" id="UP000518300">
    <property type="component" value="Unassembled WGS sequence"/>
</dbReference>
<comment type="caution">
    <text evidence="4">The sequence shown here is derived from an EMBL/GenBank/DDBJ whole genome shotgun (WGS) entry which is preliminary data.</text>
</comment>
<evidence type="ECO:0000313" key="4">
    <source>
        <dbReference type="EMBL" id="NMO18724.1"/>
    </source>
</evidence>
<dbReference type="Pfam" id="PF00685">
    <property type="entry name" value="Sulfotransfer_1"/>
    <property type="match status" value="1"/>
</dbReference>
<keyword evidence="5" id="KW-1185">Reference proteome</keyword>
<reference evidence="4 5" key="1">
    <citation type="submission" date="2020-04" db="EMBL/GenBank/DDBJ databases">
        <title>Draft genome of Pyxidicoccus fallax type strain.</title>
        <authorList>
            <person name="Whitworth D.E."/>
        </authorList>
    </citation>
    <scope>NUCLEOTIDE SEQUENCE [LARGE SCALE GENOMIC DNA]</scope>
    <source>
        <strain evidence="4 5">DSM 14698</strain>
    </source>
</reference>
<gene>
    <name evidence="4" type="ORF">HG543_28240</name>
</gene>
<dbReference type="InterPro" id="IPR027417">
    <property type="entry name" value="P-loop_NTPase"/>
</dbReference>
<proteinExistence type="inferred from homology"/>
<dbReference type="PANTHER" id="PTHR11783">
    <property type="entry name" value="SULFOTRANSFERASE SULT"/>
    <property type="match status" value="1"/>
</dbReference>
<accession>A0A848LMA9</accession>